<proteinExistence type="predicted"/>
<evidence type="ECO:0000313" key="2">
    <source>
        <dbReference type="EMBL" id="RJG13260.1"/>
    </source>
</evidence>
<sequence>MGGPEGLHAMSKRNLLLSGGVLLVALLVWLAGKLLWPGYSDFACSVYPPGCPLASRSASLDLVHITLSTGTAKGSEFIATSEGSARRIVKLDIPRAYLSWTPYIHEKPQHDIEFDAGGPDLVPLSLWMQQLNAGGASPRRTPTARHPLKQRVKIRLSLTLDVGQPSCQDDLCGNTPVERGLNYETGDIFTEEVPNAADGFRIFRTAPPPAKGSAWSNQQLLIAKPGQTAELLYMVCDIDPQAAFRWCRANSMLDKNLVLTYEFETSRLGQFQQLDKQVRTLVKGLIVSDQTFPGSMQ</sequence>
<keyword evidence="3" id="KW-1185">Reference proteome</keyword>
<accession>A0A418XLC5</accession>
<evidence type="ECO:0000256" key="1">
    <source>
        <dbReference type="SAM" id="Phobius"/>
    </source>
</evidence>
<dbReference type="AlphaFoldDB" id="A0A418XLC5"/>
<keyword evidence="1" id="KW-1133">Transmembrane helix</keyword>
<reference evidence="2 3" key="1">
    <citation type="submission" date="2018-09" db="EMBL/GenBank/DDBJ databases">
        <authorList>
            <person name="Zhu H."/>
        </authorList>
    </citation>
    <scope>NUCLEOTIDE SEQUENCE [LARGE SCALE GENOMIC DNA]</scope>
    <source>
        <strain evidence="2 3">K1S02-6</strain>
    </source>
</reference>
<evidence type="ECO:0000313" key="3">
    <source>
        <dbReference type="Proteomes" id="UP000284021"/>
    </source>
</evidence>
<keyword evidence="1" id="KW-0472">Membrane</keyword>
<protein>
    <submittedName>
        <fullName evidence="2">Uncharacterized protein</fullName>
    </submittedName>
</protein>
<comment type="caution">
    <text evidence="2">The sequence shown here is derived from an EMBL/GenBank/DDBJ whole genome shotgun (WGS) entry which is preliminary data.</text>
</comment>
<keyword evidence="1" id="KW-0812">Transmembrane</keyword>
<dbReference type="EMBL" id="QYUR01000002">
    <property type="protein sequence ID" value="RJG13260.1"/>
    <property type="molecule type" value="Genomic_DNA"/>
</dbReference>
<gene>
    <name evidence="2" type="ORF">D3879_08340</name>
</gene>
<organism evidence="2 3">
    <name type="scientific">Pseudomonas cavernicola</name>
    <dbReference type="NCBI Taxonomy" id="2320866"/>
    <lineage>
        <taxon>Bacteria</taxon>
        <taxon>Pseudomonadati</taxon>
        <taxon>Pseudomonadota</taxon>
        <taxon>Gammaproteobacteria</taxon>
        <taxon>Pseudomonadales</taxon>
        <taxon>Pseudomonadaceae</taxon>
        <taxon>Pseudomonas</taxon>
    </lineage>
</organism>
<name>A0A418XLC5_9PSED</name>
<feature type="transmembrane region" description="Helical" evidence="1">
    <location>
        <begin position="15"/>
        <end position="36"/>
    </location>
</feature>
<dbReference type="Proteomes" id="UP000284021">
    <property type="component" value="Unassembled WGS sequence"/>
</dbReference>